<evidence type="ECO:0000256" key="4">
    <source>
        <dbReference type="ARBA" id="ARBA00022553"/>
    </source>
</evidence>
<dbReference type="OrthoDB" id="9786919at2"/>
<dbReference type="InterPro" id="IPR050428">
    <property type="entry name" value="TCS_sensor_his_kinase"/>
</dbReference>
<keyword evidence="16" id="KW-1185">Reference proteome</keyword>
<dbReference type="SUPFAM" id="SSF158472">
    <property type="entry name" value="HAMP domain-like"/>
    <property type="match status" value="1"/>
</dbReference>
<dbReference type="PROSITE" id="PS50109">
    <property type="entry name" value="HIS_KIN"/>
    <property type="match status" value="1"/>
</dbReference>
<evidence type="ECO:0000256" key="1">
    <source>
        <dbReference type="ARBA" id="ARBA00000085"/>
    </source>
</evidence>
<gene>
    <name evidence="15" type="ORF">CXY01_02940</name>
</gene>
<dbReference type="Gene3D" id="3.30.565.10">
    <property type="entry name" value="Histidine kinase-like ATPase, C-terminal domain"/>
    <property type="match status" value="1"/>
</dbReference>
<accession>A0A510UYM9</accession>
<evidence type="ECO:0000259" key="14">
    <source>
        <dbReference type="PROSITE" id="PS50885"/>
    </source>
</evidence>
<dbReference type="InterPro" id="IPR005467">
    <property type="entry name" value="His_kinase_dom"/>
</dbReference>
<evidence type="ECO:0000256" key="6">
    <source>
        <dbReference type="ARBA" id="ARBA00022692"/>
    </source>
</evidence>
<feature type="transmembrane region" description="Helical" evidence="12">
    <location>
        <begin position="82"/>
        <end position="105"/>
    </location>
</feature>
<dbReference type="SMART" id="SM00304">
    <property type="entry name" value="HAMP"/>
    <property type="match status" value="1"/>
</dbReference>
<evidence type="ECO:0000256" key="7">
    <source>
        <dbReference type="ARBA" id="ARBA00022777"/>
    </source>
</evidence>
<dbReference type="Pfam" id="PF00512">
    <property type="entry name" value="HisKA"/>
    <property type="match status" value="1"/>
</dbReference>
<keyword evidence="10 12" id="KW-0472">Membrane</keyword>
<feature type="region of interest" description="Disordered" evidence="11">
    <location>
        <begin position="40"/>
        <end position="73"/>
    </location>
</feature>
<dbReference type="AlphaFoldDB" id="A0A510UYM9"/>
<dbReference type="InterPro" id="IPR036097">
    <property type="entry name" value="HisK_dim/P_sf"/>
</dbReference>
<evidence type="ECO:0000256" key="8">
    <source>
        <dbReference type="ARBA" id="ARBA00022989"/>
    </source>
</evidence>
<evidence type="ECO:0000313" key="15">
    <source>
        <dbReference type="EMBL" id="GEK19774.1"/>
    </source>
</evidence>
<dbReference type="RefSeq" id="WP_146925279.1">
    <property type="nucleotide sequence ID" value="NZ_BJUB01000001.1"/>
</dbReference>
<sequence>MRRSLSVRWRLTIAYTVIIAVSGAVLLTLVYGLVTGGEVQSGSQTTQRTPGTDTDVPPPEPVGPGARDDDRSDGAQLAQSSWLALALVTAASVGIGWVVAGRLLAPVHTITARARRISADSLDERIALGGPRDELRALADTFDALLGRVQSTVTSERRLVATMSHELRTPLANQQAALDVALADPAADADELRAAATTALDQSRRAARTIDALLVLARAQSGEATGPPVPVDLRAAVADAVDQARSADDDVLTWDVHLVPATVPGEPDLLARAVANLVDNAAHHNVPDGRVLVTVAVEPGTARVAVENTGPIVAPDAAADLVLPFRRAAADRTAAVGGVGLGLTVVQAVAEHHGGRLVLTPRPDGGLVAELTLPGP</sequence>
<evidence type="ECO:0000256" key="10">
    <source>
        <dbReference type="ARBA" id="ARBA00023136"/>
    </source>
</evidence>
<dbReference type="SUPFAM" id="SSF55874">
    <property type="entry name" value="ATPase domain of HSP90 chaperone/DNA topoisomerase II/histidine kinase"/>
    <property type="match status" value="1"/>
</dbReference>
<comment type="caution">
    <text evidence="15">The sequence shown here is derived from an EMBL/GenBank/DDBJ whole genome shotgun (WGS) entry which is preliminary data.</text>
</comment>
<evidence type="ECO:0000256" key="12">
    <source>
        <dbReference type="SAM" id="Phobius"/>
    </source>
</evidence>
<evidence type="ECO:0000256" key="2">
    <source>
        <dbReference type="ARBA" id="ARBA00004236"/>
    </source>
</evidence>
<dbReference type="CDD" id="cd00075">
    <property type="entry name" value="HATPase"/>
    <property type="match status" value="1"/>
</dbReference>
<dbReference type="Gene3D" id="6.10.340.10">
    <property type="match status" value="1"/>
</dbReference>
<reference evidence="15 16" key="1">
    <citation type="submission" date="2019-07" db="EMBL/GenBank/DDBJ databases">
        <title>Whole genome shotgun sequence of Cellulomonas xylanilytica NBRC 101102.</title>
        <authorList>
            <person name="Hosoyama A."/>
            <person name="Uohara A."/>
            <person name="Ohji S."/>
            <person name="Ichikawa N."/>
        </authorList>
    </citation>
    <scope>NUCLEOTIDE SEQUENCE [LARGE SCALE GENOMIC DNA]</scope>
    <source>
        <strain evidence="15 16">NBRC 101102</strain>
    </source>
</reference>
<dbReference type="PANTHER" id="PTHR45436:SF8">
    <property type="entry name" value="HISTIDINE KINASE"/>
    <property type="match status" value="1"/>
</dbReference>
<dbReference type="EC" id="2.7.13.3" evidence="3"/>
<keyword evidence="9" id="KW-0902">Two-component regulatory system</keyword>
<dbReference type="InterPro" id="IPR003594">
    <property type="entry name" value="HATPase_dom"/>
</dbReference>
<comment type="catalytic activity">
    <reaction evidence="1">
        <text>ATP + protein L-histidine = ADP + protein N-phospho-L-histidine.</text>
        <dbReference type="EC" id="2.7.13.3"/>
    </reaction>
</comment>
<dbReference type="Gene3D" id="1.10.287.130">
    <property type="match status" value="1"/>
</dbReference>
<dbReference type="PANTHER" id="PTHR45436">
    <property type="entry name" value="SENSOR HISTIDINE KINASE YKOH"/>
    <property type="match status" value="1"/>
</dbReference>
<evidence type="ECO:0000256" key="3">
    <source>
        <dbReference type="ARBA" id="ARBA00012438"/>
    </source>
</evidence>
<name>A0A510UYM9_9CELL</name>
<feature type="transmembrane region" description="Helical" evidence="12">
    <location>
        <begin position="12"/>
        <end position="34"/>
    </location>
</feature>
<dbReference type="GO" id="GO:0005886">
    <property type="term" value="C:plasma membrane"/>
    <property type="evidence" value="ECO:0007669"/>
    <property type="project" value="UniProtKB-SubCell"/>
</dbReference>
<keyword evidence="5" id="KW-0808">Transferase</keyword>
<dbReference type="Pfam" id="PF00672">
    <property type="entry name" value="HAMP"/>
    <property type="match status" value="1"/>
</dbReference>
<dbReference type="InterPro" id="IPR003660">
    <property type="entry name" value="HAMP_dom"/>
</dbReference>
<dbReference type="CDD" id="cd00082">
    <property type="entry name" value="HisKA"/>
    <property type="match status" value="1"/>
</dbReference>
<keyword evidence="4" id="KW-0597">Phosphoprotein</keyword>
<organism evidence="15 16">
    <name type="scientific">Cellulomonas xylanilytica</name>
    <dbReference type="NCBI Taxonomy" id="233583"/>
    <lineage>
        <taxon>Bacteria</taxon>
        <taxon>Bacillati</taxon>
        <taxon>Actinomycetota</taxon>
        <taxon>Actinomycetes</taxon>
        <taxon>Micrococcales</taxon>
        <taxon>Cellulomonadaceae</taxon>
        <taxon>Cellulomonas</taxon>
    </lineage>
</organism>
<comment type="subcellular location">
    <subcellularLocation>
        <location evidence="2">Cell membrane</location>
    </subcellularLocation>
</comment>
<dbReference type="GO" id="GO:0000155">
    <property type="term" value="F:phosphorelay sensor kinase activity"/>
    <property type="evidence" value="ECO:0007669"/>
    <property type="project" value="InterPro"/>
</dbReference>
<evidence type="ECO:0000256" key="5">
    <source>
        <dbReference type="ARBA" id="ARBA00022679"/>
    </source>
</evidence>
<dbReference type="InterPro" id="IPR003661">
    <property type="entry name" value="HisK_dim/P_dom"/>
</dbReference>
<evidence type="ECO:0000256" key="9">
    <source>
        <dbReference type="ARBA" id="ARBA00023012"/>
    </source>
</evidence>
<dbReference type="SMART" id="SM00388">
    <property type="entry name" value="HisKA"/>
    <property type="match status" value="1"/>
</dbReference>
<dbReference type="InterPro" id="IPR036890">
    <property type="entry name" value="HATPase_C_sf"/>
</dbReference>
<proteinExistence type="predicted"/>
<dbReference type="SUPFAM" id="SSF47384">
    <property type="entry name" value="Homodimeric domain of signal transducing histidine kinase"/>
    <property type="match status" value="1"/>
</dbReference>
<keyword evidence="6 12" id="KW-0812">Transmembrane</keyword>
<feature type="compositionally biased region" description="Polar residues" evidence="11">
    <location>
        <begin position="40"/>
        <end position="52"/>
    </location>
</feature>
<protein>
    <recommendedName>
        <fullName evidence="3">histidine kinase</fullName>
        <ecNumber evidence="3">2.7.13.3</ecNumber>
    </recommendedName>
</protein>
<evidence type="ECO:0000259" key="13">
    <source>
        <dbReference type="PROSITE" id="PS50109"/>
    </source>
</evidence>
<dbReference type="Proteomes" id="UP000321118">
    <property type="component" value="Unassembled WGS sequence"/>
</dbReference>
<dbReference type="SMART" id="SM00387">
    <property type="entry name" value="HATPase_c"/>
    <property type="match status" value="1"/>
</dbReference>
<keyword evidence="7 15" id="KW-0418">Kinase</keyword>
<keyword evidence="8 12" id="KW-1133">Transmembrane helix</keyword>
<dbReference type="EMBL" id="BJUB01000001">
    <property type="protein sequence ID" value="GEK19774.1"/>
    <property type="molecule type" value="Genomic_DNA"/>
</dbReference>
<dbReference type="PROSITE" id="PS50885">
    <property type="entry name" value="HAMP"/>
    <property type="match status" value="1"/>
</dbReference>
<feature type="domain" description="Histidine kinase" evidence="13">
    <location>
        <begin position="162"/>
        <end position="376"/>
    </location>
</feature>
<evidence type="ECO:0000313" key="16">
    <source>
        <dbReference type="Proteomes" id="UP000321118"/>
    </source>
</evidence>
<dbReference type="InterPro" id="IPR004358">
    <property type="entry name" value="Sig_transdc_His_kin-like_C"/>
</dbReference>
<feature type="domain" description="HAMP" evidence="14">
    <location>
        <begin position="101"/>
        <end position="154"/>
    </location>
</feature>
<dbReference type="Pfam" id="PF02518">
    <property type="entry name" value="HATPase_c"/>
    <property type="match status" value="1"/>
</dbReference>
<evidence type="ECO:0000256" key="11">
    <source>
        <dbReference type="SAM" id="MobiDB-lite"/>
    </source>
</evidence>
<dbReference type="PRINTS" id="PR00344">
    <property type="entry name" value="BCTRLSENSOR"/>
</dbReference>
<dbReference type="CDD" id="cd06225">
    <property type="entry name" value="HAMP"/>
    <property type="match status" value="1"/>
</dbReference>